<feature type="signal peptide" evidence="12">
    <location>
        <begin position="1"/>
        <end position="15"/>
    </location>
</feature>
<keyword evidence="12" id="KW-0732">Signal</keyword>
<keyword evidence="6 10" id="KW-1133">Transmembrane helix</keyword>
<comment type="subcellular location">
    <subcellularLocation>
        <location evidence="1">Membrane</location>
        <topology evidence="1">Multi-pass membrane protein</topology>
    </subcellularLocation>
    <subcellularLocation>
        <location evidence="10">Mitochondrion inner membrane</location>
        <topology evidence="10">Multi-pass membrane protein</topology>
    </subcellularLocation>
</comment>
<dbReference type="EMBL" id="MT179587">
    <property type="protein sequence ID" value="QKK35455.1"/>
    <property type="molecule type" value="mRNA"/>
</dbReference>
<evidence type="ECO:0000256" key="12">
    <source>
        <dbReference type="SAM" id="SignalP"/>
    </source>
</evidence>
<sequence length="289" mass="31112">MQTHVFAGFFGGMAAAVTLQPLDLLKTRVQQAPAAGIASAVKSLGSIHEAWRGTLPSLIRTSVGASLYMGLLSKFRDIRAEHSARISPLSIEKSSASSILPKLSALDNVLTGAAARSIVGFIMMPITVVKVRFESNHFNYRSIWSAVYDISRGPSGWKGLFSGYGATISRDAPYAGIYMLFYEASKDVLQLGWLPSPLVNSAAAVNASVLATTLTAPFDTVKTRIQVSVSNLTFPEAWKQITAGGWRSLFDGLSLRLARKALSAGISWGIYEEIVKLVAKRNILANETT</sequence>
<feature type="repeat" description="Solcar" evidence="11">
    <location>
        <begin position="195"/>
        <end position="277"/>
    </location>
</feature>
<dbReference type="PANTHER" id="PTHR46181:SF3">
    <property type="entry name" value="MITOCHONDRIAL GLYCINE TRANSPORTER"/>
    <property type="match status" value="1"/>
</dbReference>
<dbReference type="HAMAP" id="MF_03064">
    <property type="entry name" value="SLC25A38"/>
    <property type="match status" value="1"/>
</dbReference>
<dbReference type="Gene3D" id="1.50.40.10">
    <property type="entry name" value="Mitochondrial carrier domain"/>
    <property type="match status" value="1"/>
</dbReference>
<evidence type="ECO:0000256" key="1">
    <source>
        <dbReference type="ARBA" id="ARBA00004141"/>
    </source>
</evidence>
<name>A0A6M8YAN4_STABO</name>
<keyword evidence="4 10" id="KW-0677">Repeat</keyword>
<evidence type="ECO:0000256" key="5">
    <source>
        <dbReference type="ARBA" id="ARBA00022792"/>
    </source>
</evidence>
<protein>
    <recommendedName>
        <fullName evidence="10">Mitochondrial glycine transporter</fullName>
    </recommendedName>
    <alternativeName>
        <fullName evidence="10">Solute carrier family 25 member 38 homolog</fullName>
    </alternativeName>
</protein>
<dbReference type="AlphaFoldDB" id="A0A6M8YAN4"/>
<evidence type="ECO:0000256" key="4">
    <source>
        <dbReference type="ARBA" id="ARBA00022737"/>
    </source>
</evidence>
<dbReference type="GO" id="GO:0015187">
    <property type="term" value="F:glycine transmembrane transporter activity"/>
    <property type="evidence" value="ECO:0007669"/>
    <property type="project" value="UniProtKB-UniRule"/>
</dbReference>
<dbReference type="InterPro" id="IPR030847">
    <property type="entry name" value="Hem25/SLC25A38"/>
</dbReference>
<evidence type="ECO:0000256" key="7">
    <source>
        <dbReference type="ARBA" id="ARBA00023128"/>
    </source>
</evidence>
<evidence type="ECO:0000256" key="6">
    <source>
        <dbReference type="ARBA" id="ARBA00022989"/>
    </source>
</evidence>
<evidence type="ECO:0000256" key="8">
    <source>
        <dbReference type="ARBA" id="ARBA00023136"/>
    </source>
</evidence>
<comment type="catalytic activity">
    <reaction evidence="9 10">
        <text>glycine(in) = glycine(out)</text>
        <dbReference type="Rhea" id="RHEA:70715"/>
        <dbReference type="ChEBI" id="CHEBI:57305"/>
    </reaction>
</comment>
<dbReference type="GO" id="GO:0005743">
    <property type="term" value="C:mitochondrial inner membrane"/>
    <property type="evidence" value="ECO:0007669"/>
    <property type="project" value="UniProtKB-SubCell"/>
</dbReference>
<feature type="repeat" description="Solcar" evidence="11">
    <location>
        <begin position="103"/>
        <end position="188"/>
    </location>
</feature>
<reference evidence="13" key="1">
    <citation type="journal article" date="2020" name="Appl. Microbiol. Biotechnol.">
        <title>Identification and importance of mitochondrial citrate carriers and ATP citrate lyase for glycolipid production in Starmerella bombicola.</title>
        <authorList>
            <person name="Jezierska S."/>
            <person name="Claus S."/>
            <person name="Van Bogaert I.N.A."/>
        </authorList>
    </citation>
    <scope>NUCLEOTIDE SEQUENCE</scope>
</reference>
<evidence type="ECO:0000256" key="9">
    <source>
        <dbReference type="ARBA" id="ARBA00034060"/>
    </source>
</evidence>
<proteinExistence type="evidence at transcript level"/>
<dbReference type="InterPro" id="IPR023395">
    <property type="entry name" value="MCP_dom_sf"/>
</dbReference>
<comment type="similarity">
    <text evidence="10">Belongs to the mitochondrial carrier (TC 2.A.29) family. SLC25A38 subfamily.</text>
</comment>
<dbReference type="SUPFAM" id="SSF103506">
    <property type="entry name" value="Mitochondrial carrier"/>
    <property type="match status" value="1"/>
</dbReference>
<keyword evidence="7 10" id="KW-0496">Mitochondrion</keyword>
<feature type="chain" id="PRO_5027087986" description="Mitochondrial glycine transporter" evidence="12">
    <location>
        <begin position="16"/>
        <end position="289"/>
    </location>
</feature>
<accession>A0A6M8YAN4</accession>
<gene>
    <name evidence="13" type="primary">MC27</name>
</gene>
<dbReference type="GO" id="GO:1904983">
    <property type="term" value="P:glycine import into mitochondrion"/>
    <property type="evidence" value="ECO:0007669"/>
    <property type="project" value="UniProtKB-UniRule"/>
</dbReference>
<evidence type="ECO:0000256" key="3">
    <source>
        <dbReference type="ARBA" id="ARBA00022692"/>
    </source>
</evidence>
<evidence type="ECO:0000256" key="10">
    <source>
        <dbReference type="HAMAP-Rule" id="MF_03064"/>
    </source>
</evidence>
<organism evidence="13">
    <name type="scientific">Starmerella bombicola</name>
    <name type="common">Yeast</name>
    <name type="synonym">Candida bombicola</name>
    <dbReference type="NCBI Taxonomy" id="75736"/>
    <lineage>
        <taxon>Eukaryota</taxon>
        <taxon>Fungi</taxon>
        <taxon>Dikarya</taxon>
        <taxon>Ascomycota</taxon>
        <taxon>Saccharomycotina</taxon>
        <taxon>Dipodascomycetes</taxon>
        <taxon>Dipodascales</taxon>
        <taxon>Trichomonascaceae</taxon>
        <taxon>Starmerella</taxon>
    </lineage>
</organism>
<keyword evidence="8 10" id="KW-0472">Membrane</keyword>
<keyword evidence="2 10" id="KW-0813">Transport</keyword>
<dbReference type="Pfam" id="PF00153">
    <property type="entry name" value="Mito_carr"/>
    <property type="match status" value="3"/>
</dbReference>
<dbReference type="PROSITE" id="PS50920">
    <property type="entry name" value="SOLCAR"/>
    <property type="match status" value="3"/>
</dbReference>
<keyword evidence="3 10" id="KW-0812">Transmembrane</keyword>
<dbReference type="InterPro" id="IPR018108">
    <property type="entry name" value="MCP_transmembrane"/>
</dbReference>
<comment type="function">
    <text evidence="10">Mitochondrial glycine transporter that imports glycine into the mitochondrial matrix. Plays an important role in providing glycine for the first enzymatic step in heme biosynthesis, the condensation of glycine with succinyl-CoA to produce 5-aminolevulinate (ALA) in the miochondrial matrix.</text>
</comment>
<feature type="repeat" description="Solcar" evidence="11">
    <location>
        <begin position="2"/>
        <end position="78"/>
    </location>
</feature>
<keyword evidence="5 10" id="KW-0999">Mitochondrion inner membrane</keyword>
<evidence type="ECO:0000256" key="11">
    <source>
        <dbReference type="PROSITE-ProRule" id="PRU00282"/>
    </source>
</evidence>
<evidence type="ECO:0000256" key="2">
    <source>
        <dbReference type="ARBA" id="ARBA00022448"/>
    </source>
</evidence>
<evidence type="ECO:0000313" key="13">
    <source>
        <dbReference type="EMBL" id="QKK35455.1"/>
    </source>
</evidence>
<dbReference type="PANTHER" id="PTHR46181">
    <property type="entry name" value="MITOCHONDRIAL GLYCINE TRANSPORTER"/>
    <property type="match status" value="1"/>
</dbReference>